<evidence type="ECO:0000313" key="2">
    <source>
        <dbReference type="Proteomes" id="UP000239576"/>
    </source>
</evidence>
<proteinExistence type="predicted"/>
<dbReference type="OrthoDB" id="488725at2"/>
<organism evidence="1 2">
    <name type="scientific">Stenomitos frigidus ULC18</name>
    <dbReference type="NCBI Taxonomy" id="2107698"/>
    <lineage>
        <taxon>Bacteria</taxon>
        <taxon>Bacillati</taxon>
        <taxon>Cyanobacteriota</taxon>
        <taxon>Cyanophyceae</taxon>
        <taxon>Leptolyngbyales</taxon>
        <taxon>Leptolyngbyaceae</taxon>
        <taxon>Stenomitos</taxon>
    </lineage>
</organism>
<comment type="caution">
    <text evidence="1">The sequence shown here is derived from an EMBL/GenBank/DDBJ whole genome shotgun (WGS) entry which is preliminary data.</text>
</comment>
<sequence length="69" mass="7552">MSNPNPKTENLKSFQRASDRELGRVVGTRYPLDVAEALGKVGNHQDYIRAAVEEKLKADKLLPSGDDAA</sequence>
<keyword evidence="2" id="KW-1185">Reference proteome</keyword>
<gene>
    <name evidence="1" type="ORF">C7B82_09390</name>
</gene>
<reference evidence="1 2" key="2">
    <citation type="submission" date="2018-03" db="EMBL/GenBank/DDBJ databases">
        <title>The ancient ancestry and fast evolution of plastids.</title>
        <authorList>
            <person name="Moore K.R."/>
            <person name="Magnabosco C."/>
            <person name="Momper L."/>
            <person name="Gold D.A."/>
            <person name="Bosak T."/>
            <person name="Fournier G.P."/>
        </authorList>
    </citation>
    <scope>NUCLEOTIDE SEQUENCE [LARGE SCALE GENOMIC DNA]</scope>
    <source>
        <strain evidence="1 2">ULC18</strain>
    </source>
</reference>
<protein>
    <submittedName>
        <fullName evidence="1">Uncharacterized protein</fullName>
    </submittedName>
</protein>
<dbReference type="RefSeq" id="WP_106256044.1">
    <property type="nucleotide sequence ID" value="NZ_CAWNSW010000027.1"/>
</dbReference>
<accession>A0A2T1EBN8</accession>
<name>A0A2T1EBN8_9CYAN</name>
<reference evidence="2" key="1">
    <citation type="submission" date="2018-02" db="EMBL/GenBank/DDBJ databases">
        <authorList>
            <person name="Moore K."/>
            <person name="Momper L."/>
        </authorList>
    </citation>
    <scope>NUCLEOTIDE SEQUENCE [LARGE SCALE GENOMIC DNA]</scope>
    <source>
        <strain evidence="2">ULC18</strain>
    </source>
</reference>
<dbReference type="AlphaFoldDB" id="A0A2T1EBN8"/>
<evidence type="ECO:0000313" key="1">
    <source>
        <dbReference type="EMBL" id="PSB30159.1"/>
    </source>
</evidence>
<dbReference type="EMBL" id="PVWK01000055">
    <property type="protein sequence ID" value="PSB30159.1"/>
    <property type="molecule type" value="Genomic_DNA"/>
</dbReference>
<dbReference type="Proteomes" id="UP000239576">
    <property type="component" value="Unassembled WGS sequence"/>
</dbReference>